<name>A0A291LW97_9RHOB</name>
<dbReference type="RefSeq" id="WP_088662434.1">
    <property type="nucleotide sequence ID" value="NZ_CP021404.1"/>
</dbReference>
<gene>
    <name evidence="1" type="ORF">CBW24_02445</name>
</gene>
<sequence length="59" mass="7016">MLERRWMAWIRDEAATLVTPPAWQRGRVRAVMIVRRENNVEPKRVSDRYDQDPAARHSA</sequence>
<dbReference type="KEGG" id="cmag:CBW24_02445"/>
<proteinExistence type="predicted"/>
<organism evidence="1 2">
    <name type="scientific">Pacificitalea manganoxidans</name>
    <dbReference type="NCBI Taxonomy" id="1411902"/>
    <lineage>
        <taxon>Bacteria</taxon>
        <taxon>Pseudomonadati</taxon>
        <taxon>Pseudomonadota</taxon>
        <taxon>Alphaproteobacteria</taxon>
        <taxon>Rhodobacterales</taxon>
        <taxon>Paracoccaceae</taxon>
        <taxon>Pacificitalea</taxon>
    </lineage>
</organism>
<dbReference type="AlphaFoldDB" id="A0A291LW97"/>
<dbReference type="Proteomes" id="UP000219050">
    <property type="component" value="Chromosome"/>
</dbReference>
<evidence type="ECO:0000313" key="2">
    <source>
        <dbReference type="Proteomes" id="UP000219050"/>
    </source>
</evidence>
<reference evidence="1 2" key="1">
    <citation type="submission" date="2017-05" db="EMBL/GenBank/DDBJ databases">
        <title>Comparative genomic and metabolic analysis of manganese-oxidizing mechanisms in Celeribater manganoxidans DY25T: its adaption to the environment of polymetallic nodule.</title>
        <authorList>
            <person name="Wang X."/>
        </authorList>
    </citation>
    <scope>NUCLEOTIDE SEQUENCE [LARGE SCALE GENOMIC DNA]</scope>
    <source>
        <strain evidence="1 2">DY25</strain>
    </source>
</reference>
<protein>
    <submittedName>
        <fullName evidence="1">Uncharacterized protein</fullName>
    </submittedName>
</protein>
<accession>A0A291LW97</accession>
<dbReference type="EMBL" id="CP021404">
    <property type="protein sequence ID" value="ATI40971.1"/>
    <property type="molecule type" value="Genomic_DNA"/>
</dbReference>
<evidence type="ECO:0000313" key="1">
    <source>
        <dbReference type="EMBL" id="ATI40971.1"/>
    </source>
</evidence>
<keyword evidence="2" id="KW-1185">Reference proteome</keyword>